<sequence length="240" mass="25752">MDRGGNVVHAQAAEKATVASARRWLEVAMACRTVQSSLAATGEELRLSSGDGTHVAPGMVPEAKSKGACTASLDKEAVCEAKSVESPCGLARTPAGSAQASVPEVARMDVMATVAGAAGRWRVRPLRRTVFFRRSSRTEVKVHEYFASPGSHVILSVHYGDFPPSLFPEDKGLRAGWACPLLPFLPPRLEPTFHMIITPPPLPLSICPKEEAASQRLRVLRLPREPRDADNVASARLLAA</sequence>
<comment type="caution">
    <text evidence="1">The sequence shown here is derived from an EMBL/GenBank/DDBJ whole genome shotgun (WGS) entry which is preliminary data.</text>
</comment>
<evidence type="ECO:0000313" key="1">
    <source>
        <dbReference type="EMBL" id="KAH8025208.1"/>
    </source>
</evidence>
<organism evidence="1 2">
    <name type="scientific">Rhipicephalus microplus</name>
    <name type="common">Cattle tick</name>
    <name type="synonym">Boophilus microplus</name>
    <dbReference type="NCBI Taxonomy" id="6941"/>
    <lineage>
        <taxon>Eukaryota</taxon>
        <taxon>Metazoa</taxon>
        <taxon>Ecdysozoa</taxon>
        <taxon>Arthropoda</taxon>
        <taxon>Chelicerata</taxon>
        <taxon>Arachnida</taxon>
        <taxon>Acari</taxon>
        <taxon>Parasitiformes</taxon>
        <taxon>Ixodida</taxon>
        <taxon>Ixodoidea</taxon>
        <taxon>Ixodidae</taxon>
        <taxon>Rhipicephalinae</taxon>
        <taxon>Rhipicephalus</taxon>
        <taxon>Boophilus</taxon>
    </lineage>
</organism>
<dbReference type="Proteomes" id="UP000821866">
    <property type="component" value="Unassembled WGS sequence"/>
</dbReference>
<protein>
    <submittedName>
        <fullName evidence="1">Uncharacterized protein</fullName>
    </submittedName>
</protein>
<proteinExistence type="predicted"/>
<reference evidence="1" key="1">
    <citation type="journal article" date="2020" name="Cell">
        <title>Large-Scale Comparative Analyses of Tick Genomes Elucidate Their Genetic Diversity and Vector Capacities.</title>
        <authorList>
            <consortium name="Tick Genome and Microbiome Consortium (TIGMIC)"/>
            <person name="Jia N."/>
            <person name="Wang J."/>
            <person name="Shi W."/>
            <person name="Du L."/>
            <person name="Sun Y."/>
            <person name="Zhan W."/>
            <person name="Jiang J.F."/>
            <person name="Wang Q."/>
            <person name="Zhang B."/>
            <person name="Ji P."/>
            <person name="Bell-Sakyi L."/>
            <person name="Cui X.M."/>
            <person name="Yuan T.T."/>
            <person name="Jiang B.G."/>
            <person name="Yang W.F."/>
            <person name="Lam T.T."/>
            <person name="Chang Q.C."/>
            <person name="Ding S.J."/>
            <person name="Wang X.J."/>
            <person name="Zhu J.G."/>
            <person name="Ruan X.D."/>
            <person name="Zhao L."/>
            <person name="Wei J.T."/>
            <person name="Ye R.Z."/>
            <person name="Que T.C."/>
            <person name="Du C.H."/>
            <person name="Zhou Y.H."/>
            <person name="Cheng J.X."/>
            <person name="Dai P.F."/>
            <person name="Guo W.B."/>
            <person name="Han X.H."/>
            <person name="Huang E.J."/>
            <person name="Li L.F."/>
            <person name="Wei W."/>
            <person name="Gao Y.C."/>
            <person name="Liu J.Z."/>
            <person name="Shao H.Z."/>
            <person name="Wang X."/>
            <person name="Wang C.C."/>
            <person name="Yang T.C."/>
            <person name="Huo Q.B."/>
            <person name="Li W."/>
            <person name="Chen H.Y."/>
            <person name="Chen S.E."/>
            <person name="Zhou L.G."/>
            <person name="Ni X.B."/>
            <person name="Tian J.H."/>
            <person name="Sheng Y."/>
            <person name="Liu T."/>
            <person name="Pan Y.S."/>
            <person name="Xia L.Y."/>
            <person name="Li J."/>
            <person name="Zhao F."/>
            <person name="Cao W.C."/>
        </authorList>
    </citation>
    <scope>NUCLEOTIDE SEQUENCE</scope>
    <source>
        <strain evidence="1">Rmic-2018</strain>
    </source>
</reference>
<gene>
    <name evidence="1" type="ORF">HPB51_004749</name>
</gene>
<evidence type="ECO:0000313" key="2">
    <source>
        <dbReference type="Proteomes" id="UP000821866"/>
    </source>
</evidence>
<dbReference type="VEuPathDB" id="VectorBase:LOC119165342"/>
<keyword evidence="2" id="KW-1185">Reference proteome</keyword>
<reference evidence="1" key="2">
    <citation type="submission" date="2021-09" db="EMBL/GenBank/DDBJ databases">
        <authorList>
            <person name="Jia N."/>
            <person name="Wang J."/>
            <person name="Shi W."/>
            <person name="Du L."/>
            <person name="Sun Y."/>
            <person name="Zhan W."/>
            <person name="Jiang J."/>
            <person name="Wang Q."/>
            <person name="Zhang B."/>
            <person name="Ji P."/>
            <person name="Sakyi L.B."/>
            <person name="Cui X."/>
            <person name="Yuan T."/>
            <person name="Jiang B."/>
            <person name="Yang W."/>
            <person name="Lam T.T.-Y."/>
            <person name="Chang Q."/>
            <person name="Ding S."/>
            <person name="Wang X."/>
            <person name="Zhu J."/>
            <person name="Ruan X."/>
            <person name="Zhao L."/>
            <person name="Wei J."/>
            <person name="Que T."/>
            <person name="Du C."/>
            <person name="Cheng J."/>
            <person name="Dai P."/>
            <person name="Han X."/>
            <person name="Huang E."/>
            <person name="Gao Y."/>
            <person name="Liu J."/>
            <person name="Shao H."/>
            <person name="Ye R."/>
            <person name="Li L."/>
            <person name="Wei W."/>
            <person name="Wang X."/>
            <person name="Wang C."/>
            <person name="Huo Q."/>
            <person name="Li W."/>
            <person name="Guo W."/>
            <person name="Chen H."/>
            <person name="Chen S."/>
            <person name="Zhou L."/>
            <person name="Zhou L."/>
            <person name="Ni X."/>
            <person name="Tian J."/>
            <person name="Zhou Y."/>
            <person name="Sheng Y."/>
            <person name="Liu T."/>
            <person name="Pan Y."/>
            <person name="Xia L."/>
            <person name="Li J."/>
            <person name="Zhao F."/>
            <person name="Cao W."/>
        </authorList>
    </citation>
    <scope>NUCLEOTIDE SEQUENCE</scope>
    <source>
        <strain evidence="1">Rmic-2018</strain>
        <tissue evidence="1">Larvae</tissue>
    </source>
</reference>
<dbReference type="EMBL" id="JABSTU010000007">
    <property type="protein sequence ID" value="KAH8025208.1"/>
    <property type="molecule type" value="Genomic_DNA"/>
</dbReference>
<dbReference type="AlphaFoldDB" id="A0A9J6DTJ8"/>
<accession>A0A9J6DTJ8</accession>
<name>A0A9J6DTJ8_RHIMP</name>